<dbReference type="RefSeq" id="WP_030355351.1">
    <property type="nucleotide sequence ID" value="NZ_AZSP01000112.1"/>
</dbReference>
<comment type="caution">
    <text evidence="2">The sequence shown here is derived from an EMBL/GenBank/DDBJ whole genome shotgun (WGS) entry which is preliminary data.</text>
</comment>
<proteinExistence type="predicted"/>
<feature type="transmembrane region" description="Helical" evidence="1">
    <location>
        <begin position="38"/>
        <end position="58"/>
    </location>
</feature>
<protein>
    <submittedName>
        <fullName evidence="2">Uncharacterized protein</fullName>
    </submittedName>
</protein>
<keyword evidence="1" id="KW-0472">Membrane</keyword>
<evidence type="ECO:0000313" key="3">
    <source>
        <dbReference type="Proteomes" id="UP000245992"/>
    </source>
</evidence>
<organism evidence="2 3">
    <name type="scientific">Streptomyces scopuliridis RB72</name>
    <dbReference type="NCBI Taxonomy" id="1440053"/>
    <lineage>
        <taxon>Bacteria</taxon>
        <taxon>Bacillati</taxon>
        <taxon>Actinomycetota</taxon>
        <taxon>Actinomycetes</taxon>
        <taxon>Kitasatosporales</taxon>
        <taxon>Streptomycetaceae</taxon>
        <taxon>Streptomyces</taxon>
    </lineage>
</organism>
<keyword evidence="1" id="KW-0812">Transmembrane</keyword>
<accession>A0A2T7TB81</accession>
<keyword evidence="1" id="KW-1133">Transmembrane helix</keyword>
<evidence type="ECO:0000313" key="2">
    <source>
        <dbReference type="EMBL" id="PVE12351.1"/>
    </source>
</evidence>
<sequence length="108" mass="11438">MSGHHDEGHTIAGWVGSAVAMVGALAIGVGIIGWRPGIWWGLIALVAAVLITWGLHLAGWGKPPHPRSIDQQGLTVRDHSAREGHTNCRGCRLAGRRGGWPLDTPVDS</sequence>
<dbReference type="AlphaFoldDB" id="A0A2T7TB81"/>
<keyword evidence="3" id="KW-1185">Reference proteome</keyword>
<reference evidence="2 3" key="1">
    <citation type="submission" date="2013-12" db="EMBL/GenBank/DDBJ databases">
        <title>Annotated genome of Streptomyces scopuliridis.</title>
        <authorList>
            <person name="Olson J.B."/>
        </authorList>
    </citation>
    <scope>NUCLEOTIDE SEQUENCE [LARGE SCALE GENOMIC DNA]</scope>
    <source>
        <strain evidence="2 3">RB72</strain>
    </source>
</reference>
<gene>
    <name evidence="2" type="ORF">Y717_03340</name>
</gene>
<name>A0A2T7TB81_9ACTN</name>
<evidence type="ECO:0000256" key="1">
    <source>
        <dbReference type="SAM" id="Phobius"/>
    </source>
</evidence>
<dbReference type="EMBL" id="AZSP01000112">
    <property type="protein sequence ID" value="PVE12351.1"/>
    <property type="molecule type" value="Genomic_DNA"/>
</dbReference>
<dbReference type="Proteomes" id="UP000245992">
    <property type="component" value="Unassembled WGS sequence"/>
</dbReference>
<feature type="transmembrane region" description="Helical" evidence="1">
    <location>
        <begin position="12"/>
        <end position="32"/>
    </location>
</feature>
<dbReference type="STRING" id="1440053.GCA_000718095_06433"/>